<protein>
    <submittedName>
        <fullName evidence="3">Class I SAM-dependent methyltransferase</fullName>
    </submittedName>
</protein>
<sequence length="328" mass="37179">MEKTNVEKLYEWLNEAVMTINMHEDAPYLDNLAMAINVLFYHDTQNLNNDIVKKKLQTALENIQLEQYDKMEKSKAVQLAILTGMKQSTQQQHMMTPETVSLLTGYLASKLMAGHEKIRIFDPVSGTGSLLCTVIDQLQNPVEAYASEVDPTLIQLANGSANLLEKEIEFFHQDSLRPLLLDPVDLVVADLPVGYYPDDVTAAAYHLKSDEGHSYSHHLLIEQSINYVKEAGYLIFVIPNFLFDSDQADKLRGYLLEHAHIIGLLQLPETAFKSKNNAKSILILQKKSEKSKEPKQPLLVNLPSFKNARAMEDIMNQINTWFTGFKQN</sequence>
<dbReference type="GO" id="GO:0008168">
    <property type="term" value="F:methyltransferase activity"/>
    <property type="evidence" value="ECO:0007669"/>
    <property type="project" value="UniProtKB-KW"/>
</dbReference>
<evidence type="ECO:0000259" key="2">
    <source>
        <dbReference type="Pfam" id="PF21106"/>
    </source>
</evidence>
<dbReference type="InterPro" id="IPR016843">
    <property type="entry name" value="S-AdoMet-dep_Ade-MeTrfase_prd"/>
</dbReference>
<feature type="domain" description="DNA methylase adenine-specific" evidence="1">
    <location>
        <begin position="93"/>
        <end position="301"/>
    </location>
</feature>
<evidence type="ECO:0000313" key="3">
    <source>
        <dbReference type="EMBL" id="MDY0396976.1"/>
    </source>
</evidence>
<feature type="domain" description="YtxK-like N-terminal helical" evidence="2">
    <location>
        <begin position="7"/>
        <end position="85"/>
    </location>
</feature>
<dbReference type="PANTHER" id="PTHR41313">
    <property type="entry name" value="ADENINE-SPECIFIC METHYLTRANSFERASE"/>
    <property type="match status" value="1"/>
</dbReference>
<dbReference type="InterPro" id="IPR052933">
    <property type="entry name" value="DNA_Protect_Modify"/>
</dbReference>
<dbReference type="InterPro" id="IPR029063">
    <property type="entry name" value="SAM-dependent_MTases_sf"/>
</dbReference>
<organism evidence="3 4">
    <name type="scientific">Tigheibacillus halophilus</name>
    <dbReference type="NCBI Taxonomy" id="361280"/>
    <lineage>
        <taxon>Bacteria</taxon>
        <taxon>Bacillati</taxon>
        <taxon>Bacillota</taxon>
        <taxon>Bacilli</taxon>
        <taxon>Bacillales</taxon>
        <taxon>Bacillaceae</taxon>
        <taxon>Tigheibacillus</taxon>
    </lineage>
</organism>
<reference evidence="3 4" key="1">
    <citation type="submission" date="2023-10" db="EMBL/GenBank/DDBJ databases">
        <title>Virgibacillus halophilus 5B73C genome.</title>
        <authorList>
            <person name="Miliotis G."/>
            <person name="Sengupta P."/>
            <person name="Hameed A."/>
            <person name="Chuvochina M."/>
            <person name="Mcdonagh F."/>
            <person name="Simpson A.C."/>
            <person name="Singh N.K."/>
            <person name="Rekha P.D."/>
            <person name="Raman K."/>
            <person name="Hugenholtz P."/>
            <person name="Venkateswaran K."/>
        </authorList>
    </citation>
    <scope>NUCLEOTIDE SEQUENCE [LARGE SCALE GENOMIC DNA]</scope>
    <source>
        <strain evidence="3 4">5B73C</strain>
    </source>
</reference>
<keyword evidence="4" id="KW-1185">Reference proteome</keyword>
<evidence type="ECO:0000259" key="1">
    <source>
        <dbReference type="Pfam" id="PF02384"/>
    </source>
</evidence>
<dbReference type="EMBL" id="JAWDIP010000004">
    <property type="protein sequence ID" value="MDY0396976.1"/>
    <property type="molecule type" value="Genomic_DNA"/>
</dbReference>
<dbReference type="Pfam" id="PF21106">
    <property type="entry name" value="YtxK_like"/>
    <property type="match status" value="1"/>
</dbReference>
<dbReference type="InterPro" id="IPR003356">
    <property type="entry name" value="DNA_methylase_A-5"/>
</dbReference>
<dbReference type="RefSeq" id="WP_390357205.1">
    <property type="nucleotide sequence ID" value="NZ_JBHUIZ010000014.1"/>
</dbReference>
<dbReference type="CDD" id="cd02440">
    <property type="entry name" value="AdoMet_MTases"/>
    <property type="match status" value="1"/>
</dbReference>
<evidence type="ECO:0000313" key="4">
    <source>
        <dbReference type="Proteomes" id="UP001281447"/>
    </source>
</evidence>
<dbReference type="Gene3D" id="1.10.150.470">
    <property type="match status" value="1"/>
</dbReference>
<accession>A0ABU5CCA5</accession>
<keyword evidence="3" id="KW-0489">Methyltransferase</keyword>
<dbReference type="Gene3D" id="3.40.50.150">
    <property type="entry name" value="Vaccinia Virus protein VP39"/>
    <property type="match status" value="1"/>
</dbReference>
<comment type="caution">
    <text evidence="3">The sequence shown here is derived from an EMBL/GenBank/DDBJ whole genome shotgun (WGS) entry which is preliminary data.</text>
</comment>
<dbReference type="InterPro" id="IPR048375">
    <property type="entry name" value="YtxK-like_N"/>
</dbReference>
<gene>
    <name evidence="3" type="ORF">RWE15_25200</name>
</gene>
<keyword evidence="3" id="KW-0808">Transferase</keyword>
<name>A0ABU5CCA5_9BACI</name>
<dbReference type="SUPFAM" id="SSF53335">
    <property type="entry name" value="S-adenosyl-L-methionine-dependent methyltransferases"/>
    <property type="match status" value="1"/>
</dbReference>
<dbReference type="GO" id="GO:0032259">
    <property type="term" value="P:methylation"/>
    <property type="evidence" value="ECO:0007669"/>
    <property type="project" value="UniProtKB-KW"/>
</dbReference>
<dbReference type="PANTHER" id="PTHR41313:SF1">
    <property type="entry name" value="DNA METHYLASE ADENINE-SPECIFIC DOMAIN-CONTAINING PROTEIN"/>
    <property type="match status" value="1"/>
</dbReference>
<dbReference type="Proteomes" id="UP001281447">
    <property type="component" value="Unassembled WGS sequence"/>
</dbReference>
<dbReference type="PIRSF" id="PIRSF026567">
    <property type="entry name" value="Adenine_mtase_bact_prd"/>
    <property type="match status" value="1"/>
</dbReference>
<proteinExistence type="predicted"/>
<dbReference type="Pfam" id="PF02384">
    <property type="entry name" value="N6_Mtase"/>
    <property type="match status" value="1"/>
</dbReference>